<protein>
    <recommendedName>
        <fullName evidence="2">RBR-type E3 ubiquitin transferase</fullName>
        <ecNumber evidence="2">2.3.2.31</ecNumber>
    </recommendedName>
</protein>
<evidence type="ECO:0000256" key="3">
    <source>
        <dbReference type="ARBA" id="ARBA00022679"/>
    </source>
</evidence>
<dbReference type="GO" id="GO:0008270">
    <property type="term" value="F:zinc ion binding"/>
    <property type="evidence" value="ECO:0007669"/>
    <property type="project" value="UniProtKB-KW"/>
</dbReference>
<keyword evidence="3" id="KW-0808">Transferase</keyword>
<keyword evidence="6" id="KW-0863">Zinc-finger</keyword>
<dbReference type="Gene3D" id="1.20.120.1750">
    <property type="match status" value="1"/>
</dbReference>
<gene>
    <name evidence="10" type="ORF">AMORRO_LOCUS12872</name>
</gene>
<dbReference type="CDD" id="cd22584">
    <property type="entry name" value="Rcat_RBR_unk"/>
    <property type="match status" value="1"/>
</dbReference>
<dbReference type="Gene3D" id="3.30.160.60">
    <property type="entry name" value="Classic Zinc Finger"/>
    <property type="match status" value="1"/>
</dbReference>
<dbReference type="GO" id="GO:0016567">
    <property type="term" value="P:protein ubiquitination"/>
    <property type="evidence" value="ECO:0007669"/>
    <property type="project" value="InterPro"/>
</dbReference>
<feature type="domain" description="RING-type" evidence="9">
    <location>
        <begin position="1"/>
        <end position="205"/>
    </location>
</feature>
<dbReference type="InterPro" id="IPR031127">
    <property type="entry name" value="E3_UB_ligase_RBR"/>
</dbReference>
<dbReference type="PROSITE" id="PS51873">
    <property type="entry name" value="TRIAD"/>
    <property type="match status" value="1"/>
</dbReference>
<dbReference type="Gene3D" id="3.30.40.10">
    <property type="entry name" value="Zinc/RING finger domain, C3HC4 (zinc finger)"/>
    <property type="match status" value="1"/>
</dbReference>
<dbReference type="OrthoDB" id="442087at2759"/>
<evidence type="ECO:0000256" key="6">
    <source>
        <dbReference type="ARBA" id="ARBA00022771"/>
    </source>
</evidence>
<dbReference type="EC" id="2.3.2.31" evidence="2"/>
<dbReference type="InterPro" id="IPR044066">
    <property type="entry name" value="TRIAD_supradom"/>
</dbReference>
<keyword evidence="8" id="KW-0862">Zinc</keyword>
<evidence type="ECO:0000256" key="1">
    <source>
        <dbReference type="ARBA" id="ARBA00001798"/>
    </source>
</evidence>
<dbReference type="PANTHER" id="PTHR11685">
    <property type="entry name" value="RBR FAMILY RING FINGER AND IBR DOMAIN-CONTAINING"/>
    <property type="match status" value="1"/>
</dbReference>
<reference evidence="10" key="1">
    <citation type="submission" date="2021-06" db="EMBL/GenBank/DDBJ databases">
        <authorList>
            <person name="Kallberg Y."/>
            <person name="Tangrot J."/>
            <person name="Rosling A."/>
        </authorList>
    </citation>
    <scope>NUCLEOTIDE SEQUENCE</scope>
    <source>
        <strain evidence="10">CL551</strain>
    </source>
</reference>
<evidence type="ECO:0000256" key="8">
    <source>
        <dbReference type="ARBA" id="ARBA00022833"/>
    </source>
</evidence>
<accession>A0A9N9N9V0</accession>
<dbReference type="InterPro" id="IPR013083">
    <property type="entry name" value="Znf_RING/FYVE/PHD"/>
</dbReference>
<evidence type="ECO:0000256" key="4">
    <source>
        <dbReference type="ARBA" id="ARBA00022723"/>
    </source>
</evidence>
<dbReference type="Pfam" id="PF01485">
    <property type="entry name" value="IBR"/>
    <property type="match status" value="2"/>
</dbReference>
<sequence>MASSSATLGVILRCTHGFCLSCMKNYLNVILQEESISFPIKCPLKCETAEISENIAENVLTSEGMGQWYLKMAMSTIKNKIYCPNKRCSAIFDYDPEGSSQGNSVECPICLKDFCPLCCVSWHFDLTCEQYQALPPNERAPEDRAVLKLAQNEKWKRCPKCRVLVQLDTGCNHITCRCKTEFCYKCGDLWDKKQERCVKKCELWDELMLLEERARRQRIQELQRERQLQARAVVIPHVQQVREVNYGCYILDLIYRCIFQTAGRANGNQNVEVRVRAIRAVQQNQLIRRPEIDLSTLLQKHRDKQINVNRWLKEMLESNQCGYCDSRFDSLSNLEHHLQRTPEHDAYYCCGKLFELQANLRQHRNAVHP</sequence>
<keyword evidence="11" id="KW-1185">Reference proteome</keyword>
<dbReference type="AlphaFoldDB" id="A0A9N9N9V0"/>
<proteinExistence type="predicted"/>
<evidence type="ECO:0000313" key="10">
    <source>
        <dbReference type="EMBL" id="CAG8713904.1"/>
    </source>
</evidence>
<keyword evidence="4" id="KW-0479">Metal-binding</keyword>
<dbReference type="SMART" id="SM00647">
    <property type="entry name" value="IBR"/>
    <property type="match status" value="2"/>
</dbReference>
<dbReference type="PROSITE" id="PS00518">
    <property type="entry name" value="ZF_RING_1"/>
    <property type="match status" value="1"/>
</dbReference>
<dbReference type="InterPro" id="IPR002867">
    <property type="entry name" value="IBR_dom"/>
</dbReference>
<keyword evidence="7" id="KW-0833">Ubl conjugation pathway</keyword>
<feature type="non-terminal residue" evidence="10">
    <location>
        <position position="1"/>
    </location>
</feature>
<evidence type="ECO:0000256" key="7">
    <source>
        <dbReference type="ARBA" id="ARBA00022786"/>
    </source>
</evidence>
<evidence type="ECO:0000259" key="9">
    <source>
        <dbReference type="PROSITE" id="PS51873"/>
    </source>
</evidence>
<evidence type="ECO:0000256" key="5">
    <source>
        <dbReference type="ARBA" id="ARBA00022737"/>
    </source>
</evidence>
<evidence type="ECO:0000256" key="2">
    <source>
        <dbReference type="ARBA" id="ARBA00012251"/>
    </source>
</evidence>
<keyword evidence="5" id="KW-0677">Repeat</keyword>
<comment type="catalytic activity">
    <reaction evidence="1">
        <text>[E2 ubiquitin-conjugating enzyme]-S-ubiquitinyl-L-cysteine + [acceptor protein]-L-lysine = [E2 ubiquitin-conjugating enzyme]-L-cysteine + [acceptor protein]-N(6)-ubiquitinyl-L-lysine.</text>
        <dbReference type="EC" id="2.3.2.31"/>
    </reaction>
</comment>
<dbReference type="Proteomes" id="UP000789342">
    <property type="component" value="Unassembled WGS sequence"/>
</dbReference>
<evidence type="ECO:0000313" key="11">
    <source>
        <dbReference type="Proteomes" id="UP000789342"/>
    </source>
</evidence>
<dbReference type="GO" id="GO:0061630">
    <property type="term" value="F:ubiquitin protein ligase activity"/>
    <property type="evidence" value="ECO:0007669"/>
    <property type="project" value="UniProtKB-EC"/>
</dbReference>
<organism evidence="10 11">
    <name type="scientific">Acaulospora morrowiae</name>
    <dbReference type="NCBI Taxonomy" id="94023"/>
    <lineage>
        <taxon>Eukaryota</taxon>
        <taxon>Fungi</taxon>
        <taxon>Fungi incertae sedis</taxon>
        <taxon>Mucoromycota</taxon>
        <taxon>Glomeromycotina</taxon>
        <taxon>Glomeromycetes</taxon>
        <taxon>Diversisporales</taxon>
        <taxon>Acaulosporaceae</taxon>
        <taxon>Acaulospora</taxon>
    </lineage>
</organism>
<comment type="caution">
    <text evidence="10">The sequence shown here is derived from an EMBL/GenBank/DDBJ whole genome shotgun (WGS) entry which is preliminary data.</text>
</comment>
<dbReference type="SUPFAM" id="SSF57850">
    <property type="entry name" value="RING/U-box"/>
    <property type="match status" value="3"/>
</dbReference>
<dbReference type="EMBL" id="CAJVPV010020189">
    <property type="protein sequence ID" value="CAG8713904.1"/>
    <property type="molecule type" value="Genomic_DNA"/>
</dbReference>
<dbReference type="InterPro" id="IPR017907">
    <property type="entry name" value="Znf_RING_CS"/>
</dbReference>
<name>A0A9N9N9V0_9GLOM</name>